<comment type="caution">
    <text evidence="1">The sequence shown here is derived from an EMBL/GenBank/DDBJ whole genome shotgun (WGS) entry which is preliminary data.</text>
</comment>
<dbReference type="SUPFAM" id="SSF56112">
    <property type="entry name" value="Protein kinase-like (PK-like)"/>
    <property type="match status" value="1"/>
</dbReference>
<dbReference type="Gene3D" id="1.10.510.10">
    <property type="entry name" value="Transferase(Phosphotransferase) domain 1"/>
    <property type="match status" value="1"/>
</dbReference>
<protein>
    <submittedName>
        <fullName evidence="1">Uncharacterized protein</fullName>
    </submittedName>
</protein>
<dbReference type="GO" id="GO:0007094">
    <property type="term" value="P:mitotic spindle assembly checkpoint signaling"/>
    <property type="evidence" value="ECO:0007669"/>
    <property type="project" value="InterPro"/>
</dbReference>
<proteinExistence type="predicted"/>
<dbReference type="OrthoDB" id="248495at2759"/>
<dbReference type="InterPro" id="IPR011009">
    <property type="entry name" value="Kinase-like_dom_sf"/>
</dbReference>
<dbReference type="GO" id="GO:0004672">
    <property type="term" value="F:protein kinase activity"/>
    <property type="evidence" value="ECO:0007669"/>
    <property type="project" value="TreeGrafter"/>
</dbReference>
<dbReference type="PANTHER" id="PTHR14030">
    <property type="entry name" value="MITOTIC CHECKPOINT SERINE/THREONINE-PROTEIN KINASE BUB1"/>
    <property type="match status" value="1"/>
</dbReference>
<dbReference type="InterPro" id="IPR015661">
    <property type="entry name" value="Bub1/Mad3"/>
</dbReference>
<keyword evidence="2" id="KW-1185">Reference proteome</keyword>
<gene>
    <name evidence="1" type="ORF">Taro_048899</name>
</gene>
<evidence type="ECO:0000313" key="2">
    <source>
        <dbReference type="Proteomes" id="UP000652761"/>
    </source>
</evidence>
<accession>A0A843X9E8</accession>
<dbReference type="Proteomes" id="UP000652761">
    <property type="component" value="Unassembled WGS sequence"/>
</dbReference>
<reference evidence="1" key="1">
    <citation type="submission" date="2017-07" db="EMBL/GenBank/DDBJ databases">
        <title>Taro Niue Genome Assembly and Annotation.</title>
        <authorList>
            <person name="Atibalentja N."/>
            <person name="Keating K."/>
            <person name="Fields C.J."/>
        </authorList>
    </citation>
    <scope>NUCLEOTIDE SEQUENCE</scope>
    <source>
        <strain evidence="1">Niue_2</strain>
        <tissue evidence="1">Leaf</tissue>
    </source>
</reference>
<sequence length="215" mass="24977">MLLIFTQRVILENNAERQCFFCYLVPISLCSHSYRPSVIDTFFALRFKRDDLPDDGFRSRTGSWRDPGLCLVDWGRGVDLSLFPAGTQFTGDSRTSGFRCIEMQENKLWTYQVDTYGLCVIVHMMLHGSYMCIEKKANSDGSYHYQPKTHLKRYWNVDLWKNLFSTLLNRNSNENDVPVLQSLRKSFEDCMSESPQLVRKLKELLAKQRASLCSA</sequence>
<dbReference type="AlphaFoldDB" id="A0A843X9E8"/>
<dbReference type="GO" id="GO:0051754">
    <property type="term" value="P:meiotic sister chromatid cohesion, centromeric"/>
    <property type="evidence" value="ECO:0007669"/>
    <property type="project" value="TreeGrafter"/>
</dbReference>
<dbReference type="GO" id="GO:0032991">
    <property type="term" value="C:protein-containing complex"/>
    <property type="evidence" value="ECO:0007669"/>
    <property type="project" value="UniProtKB-ARBA"/>
</dbReference>
<evidence type="ECO:0000313" key="1">
    <source>
        <dbReference type="EMBL" id="MQM15945.1"/>
    </source>
</evidence>
<organism evidence="1 2">
    <name type="scientific">Colocasia esculenta</name>
    <name type="common">Wild taro</name>
    <name type="synonym">Arum esculentum</name>
    <dbReference type="NCBI Taxonomy" id="4460"/>
    <lineage>
        <taxon>Eukaryota</taxon>
        <taxon>Viridiplantae</taxon>
        <taxon>Streptophyta</taxon>
        <taxon>Embryophyta</taxon>
        <taxon>Tracheophyta</taxon>
        <taxon>Spermatophyta</taxon>
        <taxon>Magnoliopsida</taxon>
        <taxon>Liliopsida</taxon>
        <taxon>Araceae</taxon>
        <taxon>Aroideae</taxon>
        <taxon>Colocasieae</taxon>
        <taxon>Colocasia</taxon>
    </lineage>
</organism>
<dbReference type="PANTHER" id="PTHR14030:SF4">
    <property type="entry name" value="BUB1 KINASE, ISOFORM A-RELATED"/>
    <property type="match status" value="1"/>
</dbReference>
<dbReference type="EMBL" id="NMUH01006756">
    <property type="protein sequence ID" value="MQM15945.1"/>
    <property type="molecule type" value="Genomic_DNA"/>
</dbReference>
<name>A0A843X9E8_COLES</name>
<dbReference type="GO" id="GO:0000776">
    <property type="term" value="C:kinetochore"/>
    <property type="evidence" value="ECO:0007669"/>
    <property type="project" value="UniProtKB-ARBA"/>
</dbReference>